<dbReference type="PROSITE" id="PS51762">
    <property type="entry name" value="GH16_2"/>
    <property type="match status" value="1"/>
</dbReference>
<evidence type="ECO:0000256" key="1">
    <source>
        <dbReference type="SAM" id="SignalP"/>
    </source>
</evidence>
<dbReference type="SUPFAM" id="SSF49899">
    <property type="entry name" value="Concanavalin A-like lectins/glucanases"/>
    <property type="match status" value="1"/>
</dbReference>
<dbReference type="PANTHER" id="PTHR10963">
    <property type="entry name" value="GLYCOSYL HYDROLASE-RELATED"/>
    <property type="match status" value="1"/>
</dbReference>
<name>A0A7S2QEG9_9DINO</name>
<dbReference type="Pfam" id="PF00722">
    <property type="entry name" value="Glyco_hydro_16"/>
    <property type="match status" value="1"/>
</dbReference>
<dbReference type="GO" id="GO:0004553">
    <property type="term" value="F:hydrolase activity, hydrolyzing O-glycosyl compounds"/>
    <property type="evidence" value="ECO:0007669"/>
    <property type="project" value="InterPro"/>
</dbReference>
<proteinExistence type="predicted"/>
<accession>A0A7S2QEG9</accession>
<organism evidence="3">
    <name type="scientific">Zooxanthella nutricula</name>
    <dbReference type="NCBI Taxonomy" id="1333877"/>
    <lineage>
        <taxon>Eukaryota</taxon>
        <taxon>Sar</taxon>
        <taxon>Alveolata</taxon>
        <taxon>Dinophyceae</taxon>
        <taxon>Peridiniales</taxon>
        <taxon>Peridiniales incertae sedis</taxon>
        <taxon>Zooxanthella</taxon>
    </lineage>
</organism>
<dbReference type="InterPro" id="IPR013320">
    <property type="entry name" value="ConA-like_dom_sf"/>
</dbReference>
<sequence>MPSAGGMALLAALASMRALGAVAFALPYGHPSPSRDYPRRANFTLWLVEEFDAPLDLDADPIWTWSDGGLSEGQVRFVRDALRFEGGSMRIEVREQFQPGSCSHAEVGHVADKNLSSGELRTRQNMFRFGYYEARMRAPEVQPDDPRINGNYISTIFAYRDAKFRHWREIDIEVTGDTPDSVTMNVLNAENTVLWNPDIQATQNFNAEGQNVRSDFHTFAFEWLPTGITWYFDGEVIGHHGPDNPLPIPDLSTKIMMNLWIFGVLYDFGGPHGANNRYPMHSEYDWFRFYKWDGDTSYPCDDASDSCLTDDDKFLSSNNPCDGIAQEPEGSAPCVAQCASPAGLRAASVLKQAQVQGGVVYP</sequence>
<dbReference type="GO" id="GO:0005975">
    <property type="term" value="P:carbohydrate metabolic process"/>
    <property type="evidence" value="ECO:0007669"/>
    <property type="project" value="InterPro"/>
</dbReference>
<keyword evidence="1" id="KW-0732">Signal</keyword>
<dbReference type="InterPro" id="IPR050546">
    <property type="entry name" value="Glycosyl_Hydrlase_16"/>
</dbReference>
<reference evidence="3" key="1">
    <citation type="submission" date="2021-01" db="EMBL/GenBank/DDBJ databases">
        <authorList>
            <person name="Corre E."/>
            <person name="Pelletier E."/>
            <person name="Niang G."/>
            <person name="Scheremetjew M."/>
            <person name="Finn R."/>
            <person name="Kale V."/>
            <person name="Holt S."/>
            <person name="Cochrane G."/>
            <person name="Meng A."/>
            <person name="Brown T."/>
            <person name="Cohen L."/>
        </authorList>
    </citation>
    <scope>NUCLEOTIDE SEQUENCE</scope>
    <source>
        <strain evidence="3">RCC3387</strain>
    </source>
</reference>
<protein>
    <recommendedName>
        <fullName evidence="2">GH16 domain-containing protein</fullName>
    </recommendedName>
</protein>
<dbReference type="InterPro" id="IPR000757">
    <property type="entry name" value="Beta-glucanase-like"/>
</dbReference>
<gene>
    <name evidence="3" type="ORF">BRAN1462_LOCUS58052</name>
</gene>
<dbReference type="Gene3D" id="2.60.120.200">
    <property type="match status" value="1"/>
</dbReference>
<dbReference type="AlphaFoldDB" id="A0A7S2QEG9"/>
<evidence type="ECO:0000313" key="3">
    <source>
        <dbReference type="EMBL" id="CAD9640230.1"/>
    </source>
</evidence>
<evidence type="ECO:0000259" key="2">
    <source>
        <dbReference type="PROSITE" id="PS51762"/>
    </source>
</evidence>
<feature type="signal peptide" evidence="1">
    <location>
        <begin position="1"/>
        <end position="23"/>
    </location>
</feature>
<feature type="domain" description="GH16" evidence="2">
    <location>
        <begin position="30"/>
        <end position="295"/>
    </location>
</feature>
<dbReference type="PANTHER" id="PTHR10963:SF60">
    <property type="entry name" value="GRAM-NEGATIVE BACTERIA-BINDING PROTEIN 1-RELATED"/>
    <property type="match status" value="1"/>
</dbReference>
<feature type="chain" id="PRO_5031057870" description="GH16 domain-containing protein" evidence="1">
    <location>
        <begin position="24"/>
        <end position="362"/>
    </location>
</feature>
<dbReference type="EMBL" id="HBGW01091514">
    <property type="protein sequence ID" value="CAD9640230.1"/>
    <property type="molecule type" value="Transcribed_RNA"/>
</dbReference>